<dbReference type="AlphaFoldDB" id="A0A3P3U4L9"/>
<name>A0A3P3U4L9_9BACL</name>
<accession>A0A3P3U4L9</accession>
<evidence type="ECO:0000313" key="2">
    <source>
        <dbReference type="Proteomes" id="UP000267017"/>
    </source>
</evidence>
<reference evidence="1 2" key="1">
    <citation type="submission" date="2018-11" db="EMBL/GenBank/DDBJ databases">
        <title>Genome sequencing of Paenibacillus sp. KCOM 3021 (= ChDC PVNT-B20).</title>
        <authorList>
            <person name="Kook J.-K."/>
            <person name="Park S.-N."/>
            <person name="Lim Y.K."/>
        </authorList>
    </citation>
    <scope>NUCLEOTIDE SEQUENCE [LARGE SCALE GENOMIC DNA]</scope>
    <source>
        <strain evidence="1 2">KCOM 3021</strain>
    </source>
</reference>
<dbReference type="Proteomes" id="UP000267017">
    <property type="component" value="Unassembled WGS sequence"/>
</dbReference>
<dbReference type="RefSeq" id="WP_128632323.1">
    <property type="nucleotide sequence ID" value="NZ_RRCN01000001.1"/>
</dbReference>
<dbReference type="EMBL" id="RRCN01000001">
    <property type="protein sequence ID" value="RRJ64518.1"/>
    <property type="molecule type" value="Genomic_DNA"/>
</dbReference>
<protein>
    <submittedName>
        <fullName evidence="1">Uncharacterized protein</fullName>
    </submittedName>
</protein>
<comment type="caution">
    <text evidence="1">The sequence shown here is derived from an EMBL/GenBank/DDBJ whole genome shotgun (WGS) entry which is preliminary data.</text>
</comment>
<proteinExistence type="predicted"/>
<evidence type="ECO:0000313" key="1">
    <source>
        <dbReference type="EMBL" id="RRJ64518.1"/>
    </source>
</evidence>
<keyword evidence="2" id="KW-1185">Reference proteome</keyword>
<gene>
    <name evidence="1" type="ORF">EHV15_17495</name>
</gene>
<sequence>MEQEGLERKKTAEGLHGGAGSAVFLKMIEFITQLSVRPERNSTNCKSAGEFRRNSPKMAVQLQKCIHSRSKVPYLSNSPKKDALFHFNRFKMVIYGKQNAFLQLNSSQ</sequence>
<organism evidence="1 2">
    <name type="scientific">Paenibacillus oralis</name>
    <dbReference type="NCBI Taxonomy" id="2490856"/>
    <lineage>
        <taxon>Bacteria</taxon>
        <taxon>Bacillati</taxon>
        <taxon>Bacillota</taxon>
        <taxon>Bacilli</taxon>
        <taxon>Bacillales</taxon>
        <taxon>Paenibacillaceae</taxon>
        <taxon>Paenibacillus</taxon>
    </lineage>
</organism>